<dbReference type="InterPro" id="IPR015424">
    <property type="entry name" value="PyrdxlP-dep_Trfase"/>
</dbReference>
<accession>A0A2I1DDA9</accession>
<keyword evidence="9" id="KW-0210">Decarboxylase</keyword>
<dbReference type="GO" id="GO:0030170">
    <property type="term" value="F:pyridoxal phosphate binding"/>
    <property type="evidence" value="ECO:0007669"/>
    <property type="project" value="InterPro"/>
</dbReference>
<dbReference type="GO" id="GO:0006538">
    <property type="term" value="P:L-glutamate catabolic process"/>
    <property type="evidence" value="ECO:0007669"/>
    <property type="project" value="TreeGrafter"/>
</dbReference>
<dbReference type="EMBL" id="MSFM01000001">
    <property type="protein sequence ID" value="PKY07851.1"/>
    <property type="molecule type" value="Genomic_DNA"/>
</dbReference>
<evidence type="ECO:0000256" key="1">
    <source>
        <dbReference type="ARBA" id="ARBA00001933"/>
    </source>
</evidence>
<dbReference type="RefSeq" id="XP_024696445.1">
    <property type="nucleotide sequence ID" value="XM_024841889.1"/>
</dbReference>
<dbReference type="PANTHER" id="PTHR43321">
    <property type="entry name" value="GLUTAMATE DECARBOXYLASE"/>
    <property type="match status" value="1"/>
</dbReference>
<sequence>MQPQDHLPSRSSSPDRVLTSIEESLVKDVVPCRNLGSFVTTLHSEPVCKLVAQSLHKNQACMEEYPSISKFKQACISILADLWNKQSSDSPYGLATTGSSEAIQLAGVAMRNVWMAKSVGNRRPNVIFGSNAHVCVAKFAQYFDVEPRVIPVSSGSGYTLDPLLLHGRVDQHTIGVFLTLGTTYTGHCDPISDVAAYLDKLQCESGFDIPIHVDAASGGFVLPFSAAHDGPAWDFRIPRVVSINASGHKFGFAPSTVGWLLWRDPGLVPENLMLESSYLRGSQSEFTLSFSRSGASVVGQYYNFQHLGLEGYRRKISQLLETAYSIGSQLEDTGYFHCLSNAHNHCRGCGNQPPGIPVVVFTFSETFKKQAPSASLADVGDRMLEQGFAIPHYRLQTWGSEGEDIEVLRMVIREDTRDQVRIASRCLVDIVASTVVVSNE</sequence>
<evidence type="ECO:0000256" key="2">
    <source>
        <dbReference type="ARBA" id="ARBA00009533"/>
    </source>
</evidence>
<evidence type="ECO:0000313" key="10">
    <source>
        <dbReference type="EMBL" id="PKY07851.1"/>
    </source>
</evidence>
<dbReference type="AlphaFoldDB" id="A0A2I1DDA9"/>
<gene>
    <name evidence="10" type="ORF">P168DRAFT_3490</name>
</gene>
<dbReference type="InterPro" id="IPR010107">
    <property type="entry name" value="Glutamate_decarboxylase"/>
</dbReference>
<dbReference type="PANTHER" id="PTHR43321:SF3">
    <property type="entry name" value="GLUTAMATE DECARBOXYLASE"/>
    <property type="match status" value="1"/>
</dbReference>
<comment type="cofactor">
    <cofactor evidence="1 7 8">
        <name>pyridoxal 5'-phosphate</name>
        <dbReference type="ChEBI" id="CHEBI:597326"/>
    </cofactor>
</comment>
<evidence type="ECO:0000256" key="7">
    <source>
        <dbReference type="PIRSR" id="PIRSR602129-50"/>
    </source>
</evidence>
<evidence type="ECO:0000256" key="5">
    <source>
        <dbReference type="ARBA" id="ARBA00023239"/>
    </source>
</evidence>
<comment type="similarity">
    <text evidence="2 8">Belongs to the group II decarboxylase family.</text>
</comment>
<dbReference type="EC" id="4.1.1.15" evidence="3 9"/>
<evidence type="ECO:0000256" key="3">
    <source>
        <dbReference type="ARBA" id="ARBA00012421"/>
    </source>
</evidence>
<dbReference type="InterPro" id="IPR002129">
    <property type="entry name" value="PyrdxlP-dep_de-COase"/>
</dbReference>
<dbReference type="OrthoDB" id="5152799at2759"/>
<dbReference type="Proteomes" id="UP000234254">
    <property type="component" value="Unassembled WGS sequence"/>
</dbReference>
<evidence type="ECO:0000256" key="6">
    <source>
        <dbReference type="ARBA" id="ARBA00048868"/>
    </source>
</evidence>
<dbReference type="Pfam" id="PF00282">
    <property type="entry name" value="Pyridoxal_deC"/>
    <property type="match status" value="1"/>
</dbReference>
<evidence type="ECO:0000256" key="8">
    <source>
        <dbReference type="RuleBase" id="RU000382"/>
    </source>
</evidence>
<dbReference type="GO" id="GO:0016740">
    <property type="term" value="F:transferase activity"/>
    <property type="evidence" value="ECO:0007669"/>
    <property type="project" value="UniProtKB-KW"/>
</dbReference>
<dbReference type="GeneID" id="36549418"/>
<reference evidence="10" key="1">
    <citation type="submission" date="2016-12" db="EMBL/GenBank/DDBJ databases">
        <title>The genomes of Aspergillus section Nigri reveals drivers in fungal speciation.</title>
        <authorList>
            <consortium name="DOE Joint Genome Institute"/>
            <person name="Vesth T.C."/>
            <person name="Nybo J."/>
            <person name="Theobald S."/>
            <person name="Brandl J."/>
            <person name="Frisvad J.C."/>
            <person name="Nielsen K.F."/>
            <person name="Lyhne E.K."/>
            <person name="Kogle M.E."/>
            <person name="Kuo A."/>
            <person name="Riley R."/>
            <person name="Clum A."/>
            <person name="Nolan M."/>
            <person name="Lipzen A."/>
            <person name="Salamov A."/>
            <person name="Henrissat B."/>
            <person name="Wiebenga A."/>
            <person name="De vries R.P."/>
            <person name="Grigoriev I.V."/>
            <person name="Mortensen U.H."/>
            <person name="Andersen M.R."/>
            <person name="Baker S.E."/>
        </authorList>
    </citation>
    <scope>NUCLEOTIDE SEQUENCE</scope>
    <source>
        <strain evidence="10">IBT 28561</strain>
    </source>
</reference>
<comment type="caution">
    <text evidence="10">The sequence shown here is derived from an EMBL/GenBank/DDBJ whole genome shotgun (WGS) entry which is preliminary data.</text>
</comment>
<proteinExistence type="inferred from homology"/>
<evidence type="ECO:0000256" key="4">
    <source>
        <dbReference type="ARBA" id="ARBA00022898"/>
    </source>
</evidence>
<dbReference type="Gene3D" id="3.40.640.10">
    <property type="entry name" value="Type I PLP-dependent aspartate aminotransferase-like (Major domain)"/>
    <property type="match status" value="1"/>
</dbReference>
<protein>
    <recommendedName>
        <fullName evidence="3 9">Glutamate decarboxylase</fullName>
        <ecNumber evidence="3 9">4.1.1.15</ecNumber>
    </recommendedName>
</protein>
<evidence type="ECO:0000313" key="11">
    <source>
        <dbReference type="Proteomes" id="UP000234254"/>
    </source>
</evidence>
<dbReference type="SUPFAM" id="SSF53383">
    <property type="entry name" value="PLP-dependent transferases"/>
    <property type="match status" value="1"/>
</dbReference>
<evidence type="ECO:0000256" key="9">
    <source>
        <dbReference type="RuleBase" id="RU361171"/>
    </source>
</evidence>
<name>A0A2I1DDA9_ASPC2</name>
<organism evidence="10 11">
    <name type="scientific">Aspergillus campestris (strain IBT 28561)</name>
    <dbReference type="NCBI Taxonomy" id="1392248"/>
    <lineage>
        <taxon>Eukaryota</taxon>
        <taxon>Fungi</taxon>
        <taxon>Dikarya</taxon>
        <taxon>Ascomycota</taxon>
        <taxon>Pezizomycotina</taxon>
        <taxon>Eurotiomycetes</taxon>
        <taxon>Eurotiomycetidae</taxon>
        <taxon>Eurotiales</taxon>
        <taxon>Aspergillaceae</taxon>
        <taxon>Aspergillus</taxon>
        <taxon>Aspergillus subgen. Circumdati</taxon>
    </lineage>
</organism>
<keyword evidence="4 7" id="KW-0663">Pyridoxal phosphate</keyword>
<keyword evidence="5 8" id="KW-0456">Lyase</keyword>
<dbReference type="GO" id="GO:0004351">
    <property type="term" value="F:glutamate decarboxylase activity"/>
    <property type="evidence" value="ECO:0007669"/>
    <property type="project" value="UniProtKB-EC"/>
</dbReference>
<dbReference type="GO" id="GO:0005829">
    <property type="term" value="C:cytosol"/>
    <property type="evidence" value="ECO:0007669"/>
    <property type="project" value="TreeGrafter"/>
</dbReference>
<dbReference type="VEuPathDB" id="FungiDB:P168DRAFT_3490"/>
<feature type="modified residue" description="N6-(pyridoxal phosphate)lysine" evidence="7">
    <location>
        <position position="249"/>
    </location>
</feature>
<dbReference type="NCBIfam" id="TIGR01788">
    <property type="entry name" value="Glu-decarb-GAD"/>
    <property type="match status" value="1"/>
</dbReference>
<keyword evidence="10" id="KW-0808">Transferase</keyword>
<dbReference type="Gene3D" id="3.90.1150.160">
    <property type="match status" value="1"/>
</dbReference>
<dbReference type="InterPro" id="IPR015421">
    <property type="entry name" value="PyrdxlP-dep_Trfase_major"/>
</dbReference>
<comment type="catalytic activity">
    <reaction evidence="6 9">
        <text>L-glutamate + H(+) = 4-aminobutanoate + CO2</text>
        <dbReference type="Rhea" id="RHEA:17785"/>
        <dbReference type="ChEBI" id="CHEBI:15378"/>
        <dbReference type="ChEBI" id="CHEBI:16526"/>
        <dbReference type="ChEBI" id="CHEBI:29985"/>
        <dbReference type="ChEBI" id="CHEBI:59888"/>
        <dbReference type="EC" id="4.1.1.15"/>
    </reaction>
</comment>
<keyword evidence="11" id="KW-1185">Reference proteome</keyword>